<sequence>MNNKYTAGYKSLISYKLAQIAFDLTWEFVPQYYYRFEDNRQRDQMKQAMRSTKQNIVEGSSERSLSSKLKLYDVAKSSLNEILEDFEDILRLEKISRWMKNDMRLTKLHQIIEGYPVSVPSYPSVPSSNPPPFPSVSLVLGTRRTRGTRWARDEVEIIVNYLIDVLTRCGYLLDKQINAVEEKHRTKGGYRENLLKKRLDYKYTEKR</sequence>
<dbReference type="SUPFAM" id="SSF158446">
    <property type="entry name" value="IVS-encoded protein-like"/>
    <property type="match status" value="1"/>
</dbReference>
<name>A0A2M8DCM7_9BACT</name>
<dbReference type="AlphaFoldDB" id="A0A2M8DCM7"/>
<accession>A0A2M8DCM7</accession>
<dbReference type="Proteomes" id="UP000229706">
    <property type="component" value="Unassembled WGS sequence"/>
</dbReference>
<reference evidence="2" key="1">
    <citation type="submission" date="2017-09" db="EMBL/GenBank/DDBJ databases">
        <title>Depth-based differentiation of microbial function through sediment-hosted aquifers and enrichment of novel symbionts in the deep terrestrial subsurface.</title>
        <authorList>
            <person name="Probst A.J."/>
            <person name="Ladd B."/>
            <person name="Jarett J.K."/>
            <person name="Geller-Mcgrath D.E."/>
            <person name="Sieber C.M.K."/>
            <person name="Emerson J.B."/>
            <person name="Anantharaman K."/>
            <person name="Thomas B.C."/>
            <person name="Malmstrom R."/>
            <person name="Stieglmeier M."/>
            <person name="Klingl A."/>
            <person name="Woyke T."/>
            <person name="Ryan C.M."/>
            <person name="Banfield J.F."/>
        </authorList>
    </citation>
    <scope>NUCLEOTIDE SEQUENCE [LARGE SCALE GENOMIC DNA]</scope>
</reference>
<evidence type="ECO:0008006" key="3">
    <source>
        <dbReference type="Google" id="ProtNLM"/>
    </source>
</evidence>
<dbReference type="InterPro" id="IPR012657">
    <property type="entry name" value="23S_rRNA-intervening_sequence"/>
</dbReference>
<gene>
    <name evidence="1" type="ORF">CO083_03200</name>
</gene>
<dbReference type="EMBL" id="PFTH01000125">
    <property type="protein sequence ID" value="PJB88158.1"/>
    <property type="molecule type" value="Genomic_DNA"/>
</dbReference>
<protein>
    <recommendedName>
        <fullName evidence="3">Four helix bundle protein</fullName>
    </recommendedName>
</protein>
<dbReference type="NCBIfam" id="TIGR02436">
    <property type="entry name" value="four helix bundle protein"/>
    <property type="match status" value="1"/>
</dbReference>
<comment type="caution">
    <text evidence="1">The sequence shown here is derived from an EMBL/GenBank/DDBJ whole genome shotgun (WGS) entry which is preliminary data.</text>
</comment>
<dbReference type="Gene3D" id="1.20.1440.60">
    <property type="entry name" value="23S rRNA-intervening sequence"/>
    <property type="match status" value="1"/>
</dbReference>
<proteinExistence type="predicted"/>
<evidence type="ECO:0000313" key="1">
    <source>
        <dbReference type="EMBL" id="PJB88158.1"/>
    </source>
</evidence>
<evidence type="ECO:0000313" key="2">
    <source>
        <dbReference type="Proteomes" id="UP000229706"/>
    </source>
</evidence>
<dbReference type="InterPro" id="IPR036583">
    <property type="entry name" value="23S_rRNA_IVS_sf"/>
</dbReference>
<organism evidence="1 2">
    <name type="scientific">Candidatus Roizmanbacteria bacterium CG_4_9_14_0_8_um_filter_34_12</name>
    <dbReference type="NCBI Taxonomy" id="1974840"/>
    <lineage>
        <taxon>Bacteria</taxon>
        <taxon>Candidatus Roizmaniibacteriota</taxon>
    </lineage>
</organism>